<comment type="caution">
    <text evidence="2">The sequence shown here is derived from an EMBL/GenBank/DDBJ whole genome shotgun (WGS) entry which is preliminary data.</text>
</comment>
<feature type="compositionally biased region" description="Basic and acidic residues" evidence="1">
    <location>
        <begin position="70"/>
        <end position="91"/>
    </location>
</feature>
<accession>A0A6A6LD81</accession>
<feature type="region of interest" description="Disordered" evidence="1">
    <location>
        <begin position="99"/>
        <end position="118"/>
    </location>
</feature>
<feature type="compositionally biased region" description="Polar residues" evidence="1">
    <location>
        <begin position="1"/>
        <end position="10"/>
    </location>
</feature>
<dbReference type="Proteomes" id="UP000467840">
    <property type="component" value="Chromosome 1"/>
</dbReference>
<protein>
    <submittedName>
        <fullName evidence="2">Uncharacterized protein</fullName>
    </submittedName>
</protein>
<feature type="compositionally biased region" description="Polar residues" evidence="1">
    <location>
        <begin position="29"/>
        <end position="44"/>
    </location>
</feature>
<evidence type="ECO:0000256" key="1">
    <source>
        <dbReference type="SAM" id="MobiDB-lite"/>
    </source>
</evidence>
<sequence length="135" mass="14756">MSTEEPQLQNGAEIEPERTPEPNPAREPATTSEPEPNLASQPEPDSTALAITDVYPNAQEPTDASIQSNEADKPQSNDQNARPELRKDEGSRTFTMRELLSESRSAEGDDASSSQRFGSKGFVALRFVELSIVTH</sequence>
<reference evidence="2 3" key="1">
    <citation type="journal article" date="2020" name="Mol. Plant">
        <title>The Chromosome-Based Rubber Tree Genome Provides New Insights into Spurge Genome Evolution and Rubber Biosynthesis.</title>
        <authorList>
            <person name="Liu J."/>
            <person name="Shi C."/>
            <person name="Shi C.C."/>
            <person name="Li W."/>
            <person name="Zhang Q.J."/>
            <person name="Zhang Y."/>
            <person name="Li K."/>
            <person name="Lu H.F."/>
            <person name="Shi C."/>
            <person name="Zhu S.T."/>
            <person name="Xiao Z.Y."/>
            <person name="Nan H."/>
            <person name="Yue Y."/>
            <person name="Zhu X.G."/>
            <person name="Wu Y."/>
            <person name="Hong X.N."/>
            <person name="Fan G.Y."/>
            <person name="Tong Y."/>
            <person name="Zhang D."/>
            <person name="Mao C.L."/>
            <person name="Liu Y.L."/>
            <person name="Hao S.J."/>
            <person name="Liu W.Q."/>
            <person name="Lv M.Q."/>
            <person name="Zhang H.B."/>
            <person name="Liu Y."/>
            <person name="Hu-Tang G.R."/>
            <person name="Wang J.P."/>
            <person name="Wang J.H."/>
            <person name="Sun Y.H."/>
            <person name="Ni S.B."/>
            <person name="Chen W.B."/>
            <person name="Zhang X.C."/>
            <person name="Jiao Y.N."/>
            <person name="Eichler E.E."/>
            <person name="Li G.H."/>
            <person name="Liu X."/>
            <person name="Gao L.Z."/>
        </authorList>
    </citation>
    <scope>NUCLEOTIDE SEQUENCE [LARGE SCALE GENOMIC DNA]</scope>
    <source>
        <strain evidence="3">cv. GT1</strain>
        <tissue evidence="2">Leaf</tissue>
    </source>
</reference>
<evidence type="ECO:0000313" key="3">
    <source>
        <dbReference type="Proteomes" id="UP000467840"/>
    </source>
</evidence>
<organism evidence="2 3">
    <name type="scientific">Hevea brasiliensis</name>
    <name type="common">Para rubber tree</name>
    <name type="synonym">Siphonia brasiliensis</name>
    <dbReference type="NCBI Taxonomy" id="3981"/>
    <lineage>
        <taxon>Eukaryota</taxon>
        <taxon>Viridiplantae</taxon>
        <taxon>Streptophyta</taxon>
        <taxon>Embryophyta</taxon>
        <taxon>Tracheophyta</taxon>
        <taxon>Spermatophyta</taxon>
        <taxon>Magnoliopsida</taxon>
        <taxon>eudicotyledons</taxon>
        <taxon>Gunneridae</taxon>
        <taxon>Pentapetalae</taxon>
        <taxon>rosids</taxon>
        <taxon>fabids</taxon>
        <taxon>Malpighiales</taxon>
        <taxon>Euphorbiaceae</taxon>
        <taxon>Crotonoideae</taxon>
        <taxon>Micrandreae</taxon>
        <taxon>Hevea</taxon>
    </lineage>
</organism>
<feature type="region of interest" description="Disordered" evidence="1">
    <location>
        <begin position="1"/>
        <end position="94"/>
    </location>
</feature>
<proteinExistence type="predicted"/>
<name>A0A6A6LD81_HEVBR</name>
<gene>
    <name evidence="2" type="ORF">GH714_008101</name>
</gene>
<keyword evidence="3" id="KW-1185">Reference proteome</keyword>
<feature type="compositionally biased region" description="Polar residues" evidence="1">
    <location>
        <begin position="59"/>
        <end position="69"/>
    </location>
</feature>
<dbReference type="AlphaFoldDB" id="A0A6A6LD81"/>
<dbReference type="EMBL" id="JAAGAX010000011">
    <property type="protein sequence ID" value="KAF2298053.1"/>
    <property type="molecule type" value="Genomic_DNA"/>
</dbReference>
<evidence type="ECO:0000313" key="2">
    <source>
        <dbReference type="EMBL" id="KAF2298053.1"/>
    </source>
</evidence>